<name>A0A0J9EQE8_AJEDA</name>
<evidence type="ECO:0000256" key="2">
    <source>
        <dbReference type="SAM" id="MobiDB-lite"/>
    </source>
</evidence>
<feature type="region of interest" description="Disordered" evidence="2">
    <location>
        <begin position="1"/>
        <end position="21"/>
    </location>
</feature>
<organism evidence="3">
    <name type="scientific">Ajellomyces dermatitidis (strain ATCC 18188 / CBS 674.68)</name>
    <name type="common">Blastomyces dermatitidis</name>
    <dbReference type="NCBI Taxonomy" id="653446"/>
    <lineage>
        <taxon>Eukaryota</taxon>
        <taxon>Fungi</taxon>
        <taxon>Dikarya</taxon>
        <taxon>Ascomycota</taxon>
        <taxon>Pezizomycotina</taxon>
        <taxon>Eurotiomycetes</taxon>
        <taxon>Eurotiomycetidae</taxon>
        <taxon>Onygenales</taxon>
        <taxon>Ajellomycetaceae</taxon>
        <taxon>Blastomyces</taxon>
    </lineage>
</organism>
<gene>
    <name evidence="3" type="ORF">BDDG_12707</name>
</gene>
<feature type="region of interest" description="Disordered" evidence="2">
    <location>
        <begin position="64"/>
        <end position="86"/>
    </location>
</feature>
<dbReference type="Proteomes" id="UP000007802">
    <property type="component" value="Unassembled WGS sequence"/>
</dbReference>
<feature type="region of interest" description="Disordered" evidence="2">
    <location>
        <begin position="249"/>
        <end position="272"/>
    </location>
</feature>
<feature type="compositionally biased region" description="Polar residues" evidence="2">
    <location>
        <begin position="261"/>
        <end position="272"/>
    </location>
</feature>
<dbReference type="EMBL" id="GG749460">
    <property type="protein sequence ID" value="KMW68272.1"/>
    <property type="molecule type" value="Genomic_DNA"/>
</dbReference>
<keyword evidence="1" id="KW-0175">Coiled coil</keyword>
<evidence type="ECO:0000256" key="1">
    <source>
        <dbReference type="SAM" id="Coils"/>
    </source>
</evidence>
<evidence type="ECO:0000313" key="3">
    <source>
        <dbReference type="EMBL" id="KMW68272.1"/>
    </source>
</evidence>
<reference evidence="3" key="1">
    <citation type="submission" date="2010-03" db="EMBL/GenBank/DDBJ databases">
        <title>Annotation of Blastomyces dermatitidis strain ATCC 18188.</title>
        <authorList>
            <consortium name="The Broad Institute Genome Sequencing Platform"/>
            <consortium name="Broad Institute Genome Sequencing Center for Infectious Disease."/>
            <person name="Cuomo C."/>
            <person name="Klein B."/>
            <person name="Sullivan T."/>
            <person name="Heitman J."/>
            <person name="Young S."/>
            <person name="Zeng Q."/>
            <person name="Gargeya S."/>
            <person name="Alvarado L."/>
            <person name="Berlin A.M."/>
            <person name="Chapman S.B."/>
            <person name="Chen Z."/>
            <person name="Freedman E."/>
            <person name="Gellesch M."/>
            <person name="Goldberg J."/>
            <person name="Griggs A."/>
            <person name="Gujja S."/>
            <person name="Heilman E."/>
            <person name="Heiman D."/>
            <person name="Howarth C."/>
            <person name="Mehta T."/>
            <person name="Neiman D."/>
            <person name="Pearson M."/>
            <person name="Roberts A."/>
            <person name="Saif S."/>
            <person name="Shea T."/>
            <person name="Shenoy N."/>
            <person name="Sisk P."/>
            <person name="Stolte C."/>
            <person name="Sykes S."/>
            <person name="White J."/>
            <person name="Yandava C."/>
            <person name="Haas B."/>
            <person name="Nusbaum C."/>
            <person name="Birren B."/>
        </authorList>
    </citation>
    <scope>NUCLEOTIDE SEQUENCE</scope>
    <source>
        <strain evidence="3">ATCC 18188</strain>
    </source>
</reference>
<proteinExistence type="predicted"/>
<feature type="coiled-coil region" evidence="1">
    <location>
        <begin position="87"/>
        <end position="128"/>
    </location>
</feature>
<protein>
    <submittedName>
        <fullName evidence="3">Uncharacterized protein</fullName>
    </submittedName>
</protein>
<sequence>MNNSSEHPPQQAEPNMGWDDFFNGLSTSVCSPLSPNTFNAMLSEFNTECHSQPAALSGLGIEYQSQPAAAPETPRNDPPTPPVLSENQELQQQIQKLKTEVFLLKSENQELQQQIQKLETDTGKELEKYHSQQPDLSLERLSSLHACIILTNHDELVHDEEFDGKSPHNHGLSFSLSPAELISMPVWMAVEGESDAPLAYAEYFNILRTIPLPELDSQQLDFLLLCCLVPGSIPLQDINISRLKAESLKPGRRSRRAQAEASGSETRPQSITRPSIKSLPLHELIQQVGVLGNITPAAKMTLDDSILRTMLQRPNEVREPDSPQIVGRSNRLACLHLI</sequence>
<accession>A0A0J9EQE8</accession>
<dbReference type="AlphaFoldDB" id="A0A0J9EQE8"/>